<accession>A0A5E4PXU3</accession>
<sequence length="100" mass="11340">MIRISCLSLVPRPFIDLCRRSAKKSGLFRTTFTSLTDGPQSLLQVSRELSLDRIVDVVTREILVLLEDGSQLRERAGTQHSIEYRLVCSKSQLAYKINDS</sequence>
<proteinExistence type="predicted"/>
<evidence type="ECO:0000313" key="2">
    <source>
        <dbReference type="Proteomes" id="UP000324832"/>
    </source>
</evidence>
<dbReference type="Proteomes" id="UP000324832">
    <property type="component" value="Unassembled WGS sequence"/>
</dbReference>
<reference evidence="1 2" key="1">
    <citation type="submission" date="2017-07" db="EMBL/GenBank/DDBJ databases">
        <authorList>
            <person name="Talla V."/>
            <person name="Backstrom N."/>
        </authorList>
    </citation>
    <scope>NUCLEOTIDE SEQUENCE [LARGE SCALE GENOMIC DNA]</scope>
</reference>
<evidence type="ECO:0000313" key="1">
    <source>
        <dbReference type="EMBL" id="VVC89719.1"/>
    </source>
</evidence>
<keyword evidence="2" id="KW-1185">Reference proteome</keyword>
<organism evidence="1 2">
    <name type="scientific">Leptidea sinapis</name>
    <dbReference type="NCBI Taxonomy" id="189913"/>
    <lineage>
        <taxon>Eukaryota</taxon>
        <taxon>Metazoa</taxon>
        <taxon>Ecdysozoa</taxon>
        <taxon>Arthropoda</taxon>
        <taxon>Hexapoda</taxon>
        <taxon>Insecta</taxon>
        <taxon>Pterygota</taxon>
        <taxon>Neoptera</taxon>
        <taxon>Endopterygota</taxon>
        <taxon>Lepidoptera</taxon>
        <taxon>Glossata</taxon>
        <taxon>Ditrysia</taxon>
        <taxon>Papilionoidea</taxon>
        <taxon>Pieridae</taxon>
        <taxon>Dismorphiinae</taxon>
        <taxon>Leptidea</taxon>
    </lineage>
</organism>
<dbReference type="AlphaFoldDB" id="A0A5E4PXU3"/>
<dbReference type="EMBL" id="FZQP02000615">
    <property type="protein sequence ID" value="VVC89719.1"/>
    <property type="molecule type" value="Genomic_DNA"/>
</dbReference>
<name>A0A5E4PXU3_9NEOP</name>
<gene>
    <name evidence="1" type="ORF">LSINAPIS_LOCUS2780</name>
</gene>
<protein>
    <submittedName>
        <fullName evidence="1">Uncharacterized protein</fullName>
    </submittedName>
</protein>